<sequence>MSAKEHDRVVGLLAGHLLASPWFHCPGVDGASAEDVVTAAYPAASAAGLVPRLAELAARYPELAAAIGSFFRNEPAPAGMAG</sequence>
<proteinExistence type="predicted"/>
<keyword evidence="2" id="KW-1185">Reference proteome</keyword>
<dbReference type="RefSeq" id="WP_145244087.1">
    <property type="nucleotide sequence ID" value="NZ_CP036273.1"/>
</dbReference>
<name>A0A517Y296_9BACT</name>
<dbReference type="EMBL" id="CP036273">
    <property type="protein sequence ID" value="QDU23875.1"/>
    <property type="molecule type" value="Genomic_DNA"/>
</dbReference>
<protein>
    <submittedName>
        <fullName evidence="1">Uncharacterized protein</fullName>
    </submittedName>
</protein>
<evidence type="ECO:0000313" key="1">
    <source>
        <dbReference type="EMBL" id="QDU23875.1"/>
    </source>
</evidence>
<dbReference type="Proteomes" id="UP000319576">
    <property type="component" value="Chromosome"/>
</dbReference>
<dbReference type="AlphaFoldDB" id="A0A517Y296"/>
<dbReference type="KEGG" id="uli:ETAA1_58850"/>
<gene>
    <name evidence="1" type="ORF">ETAA1_58850</name>
</gene>
<accession>A0A517Y296</accession>
<organism evidence="1 2">
    <name type="scientific">Urbifossiella limnaea</name>
    <dbReference type="NCBI Taxonomy" id="2528023"/>
    <lineage>
        <taxon>Bacteria</taxon>
        <taxon>Pseudomonadati</taxon>
        <taxon>Planctomycetota</taxon>
        <taxon>Planctomycetia</taxon>
        <taxon>Gemmatales</taxon>
        <taxon>Gemmataceae</taxon>
        <taxon>Urbifossiella</taxon>
    </lineage>
</organism>
<evidence type="ECO:0000313" key="2">
    <source>
        <dbReference type="Proteomes" id="UP000319576"/>
    </source>
</evidence>
<reference evidence="1 2" key="1">
    <citation type="submission" date="2019-02" db="EMBL/GenBank/DDBJ databases">
        <title>Deep-cultivation of Planctomycetes and their phenomic and genomic characterization uncovers novel biology.</title>
        <authorList>
            <person name="Wiegand S."/>
            <person name="Jogler M."/>
            <person name="Boedeker C."/>
            <person name="Pinto D."/>
            <person name="Vollmers J."/>
            <person name="Rivas-Marin E."/>
            <person name="Kohn T."/>
            <person name="Peeters S.H."/>
            <person name="Heuer A."/>
            <person name="Rast P."/>
            <person name="Oberbeckmann S."/>
            <person name="Bunk B."/>
            <person name="Jeske O."/>
            <person name="Meyerdierks A."/>
            <person name="Storesund J.E."/>
            <person name="Kallscheuer N."/>
            <person name="Luecker S."/>
            <person name="Lage O.M."/>
            <person name="Pohl T."/>
            <person name="Merkel B.J."/>
            <person name="Hornburger P."/>
            <person name="Mueller R.-W."/>
            <person name="Bruemmer F."/>
            <person name="Labrenz M."/>
            <person name="Spormann A.M."/>
            <person name="Op den Camp H."/>
            <person name="Overmann J."/>
            <person name="Amann R."/>
            <person name="Jetten M.S.M."/>
            <person name="Mascher T."/>
            <person name="Medema M.H."/>
            <person name="Devos D.P."/>
            <person name="Kaster A.-K."/>
            <person name="Ovreas L."/>
            <person name="Rohde M."/>
            <person name="Galperin M.Y."/>
            <person name="Jogler C."/>
        </authorList>
    </citation>
    <scope>NUCLEOTIDE SEQUENCE [LARGE SCALE GENOMIC DNA]</scope>
    <source>
        <strain evidence="1 2">ETA_A1</strain>
    </source>
</reference>